<dbReference type="Pfam" id="PF05076">
    <property type="entry name" value="SUFU"/>
    <property type="match status" value="1"/>
</dbReference>
<organism evidence="3 4">
    <name type="scientific">Sinosporangium album</name>
    <dbReference type="NCBI Taxonomy" id="504805"/>
    <lineage>
        <taxon>Bacteria</taxon>
        <taxon>Bacillati</taxon>
        <taxon>Actinomycetota</taxon>
        <taxon>Actinomycetes</taxon>
        <taxon>Streptosporangiales</taxon>
        <taxon>Streptosporangiaceae</taxon>
        <taxon>Sinosporangium</taxon>
    </lineage>
</organism>
<feature type="domain" description="Suppressor of fused-like" evidence="2">
    <location>
        <begin position="247"/>
        <end position="386"/>
    </location>
</feature>
<dbReference type="RefSeq" id="WP_093169642.1">
    <property type="nucleotide sequence ID" value="NZ_FNCN01000005.1"/>
</dbReference>
<evidence type="ECO:0000313" key="4">
    <source>
        <dbReference type="Proteomes" id="UP000198923"/>
    </source>
</evidence>
<feature type="compositionally biased region" description="Basic and acidic residues" evidence="1">
    <location>
        <begin position="19"/>
        <end position="39"/>
    </location>
</feature>
<evidence type="ECO:0000259" key="2">
    <source>
        <dbReference type="Pfam" id="PF05076"/>
    </source>
</evidence>
<evidence type="ECO:0000313" key="3">
    <source>
        <dbReference type="EMBL" id="SDG58455.1"/>
    </source>
</evidence>
<evidence type="ECO:0000256" key="1">
    <source>
        <dbReference type="SAM" id="MobiDB-lite"/>
    </source>
</evidence>
<dbReference type="EMBL" id="FNCN01000005">
    <property type="protein sequence ID" value="SDG58455.1"/>
    <property type="molecule type" value="Genomic_DNA"/>
</dbReference>
<feature type="compositionally biased region" description="Low complexity" evidence="1">
    <location>
        <begin position="1"/>
        <end position="14"/>
    </location>
</feature>
<dbReference type="OrthoDB" id="333049at2"/>
<dbReference type="InterPro" id="IPR020941">
    <property type="entry name" value="SUFU-like_domain"/>
</dbReference>
<accession>A0A1G7VF62</accession>
<sequence length="395" mass="43220">MATFRSASPSEPSNPSEPPAHEPRREGFHDPDHAPDHARATRGKGRNADGTEVVLTDDNPYRSRTLIVERDAVSSVAYLCARDGTVHGASWLANHGDAPETVDLTRVNAGLPPVMPRPNTRHPHGRPPLGRLSALWFEEGDGVALYEGTEVLAVIPGWADVGRGKPGYARDALGETPFAWSLADAYEELGPRLAKAHSYWQWRRAEASWATFQQFVMSHLDGTVGTAGRFWDAGGDRMPTVGITERPPEGHRSFTILSTVGMSCQRMPTVERYIDRPDAFARVELAVATRGDPREAARLFLWLGQYPWHSVTWLGHCHTAKWYHDPATFPLGAGYHGVILVADPPGLPSMSGFTFGGDAVRWLWLVPLTESELGACAGDGAQAVLHGLPHHRYVA</sequence>
<dbReference type="Proteomes" id="UP000198923">
    <property type="component" value="Unassembled WGS sequence"/>
</dbReference>
<reference evidence="3 4" key="1">
    <citation type="submission" date="2016-10" db="EMBL/GenBank/DDBJ databases">
        <authorList>
            <person name="de Groot N.N."/>
        </authorList>
    </citation>
    <scope>NUCLEOTIDE SEQUENCE [LARGE SCALE GENOMIC DNA]</scope>
    <source>
        <strain evidence="3 4">CPCC 201354</strain>
    </source>
</reference>
<dbReference type="STRING" id="504805.SAMN05421505_105248"/>
<name>A0A1G7VF62_9ACTN</name>
<gene>
    <name evidence="3" type="ORF">SAMN05421505_105248</name>
</gene>
<keyword evidence="4" id="KW-1185">Reference proteome</keyword>
<dbReference type="AlphaFoldDB" id="A0A1G7VF62"/>
<feature type="region of interest" description="Disordered" evidence="1">
    <location>
        <begin position="1"/>
        <end position="56"/>
    </location>
</feature>
<protein>
    <submittedName>
        <fullName evidence="3">Suppressor of fused protein (SUFU)</fullName>
    </submittedName>
</protein>
<proteinExistence type="predicted"/>